<keyword evidence="4 5" id="KW-0274">FAD</keyword>
<evidence type="ECO:0000256" key="5">
    <source>
        <dbReference type="RuleBase" id="RU003968"/>
    </source>
</evidence>
<keyword evidence="9" id="KW-1185">Reference proteome</keyword>
<dbReference type="Pfam" id="PF00732">
    <property type="entry name" value="GMC_oxred_N"/>
    <property type="match status" value="1"/>
</dbReference>
<dbReference type="InterPro" id="IPR036188">
    <property type="entry name" value="FAD/NAD-bd_sf"/>
</dbReference>
<dbReference type="InterPro" id="IPR000172">
    <property type="entry name" value="GMC_OxRdtase_N"/>
</dbReference>
<gene>
    <name evidence="8" type="ORF">RGD00_22355</name>
</gene>
<dbReference type="RefSeq" id="WP_310459455.1">
    <property type="nucleotide sequence ID" value="NZ_JAVKPH010000065.1"/>
</dbReference>
<evidence type="ECO:0000313" key="9">
    <source>
        <dbReference type="Proteomes" id="UP001247754"/>
    </source>
</evidence>
<dbReference type="SUPFAM" id="SSF54373">
    <property type="entry name" value="FAD-linked reductases, C-terminal domain"/>
    <property type="match status" value="1"/>
</dbReference>
<evidence type="ECO:0000259" key="6">
    <source>
        <dbReference type="PROSITE" id="PS00623"/>
    </source>
</evidence>
<dbReference type="GO" id="GO:0008812">
    <property type="term" value="F:choline dehydrogenase activity"/>
    <property type="evidence" value="ECO:0007669"/>
    <property type="project" value="UniProtKB-EC"/>
</dbReference>
<protein>
    <submittedName>
        <fullName evidence="8">Choline dehydrogenase</fullName>
        <ecNumber evidence="8">1.1.99.1</ecNumber>
    </submittedName>
</protein>
<feature type="domain" description="Glucose-methanol-choline oxidoreductase N-terminal" evidence="7">
    <location>
        <begin position="255"/>
        <end position="269"/>
    </location>
</feature>
<dbReference type="InterPro" id="IPR012132">
    <property type="entry name" value="GMC_OxRdtase"/>
</dbReference>
<name>A0ABU1FEM0_9RHOB</name>
<dbReference type="PIRSF" id="PIRSF000137">
    <property type="entry name" value="Alcohol_oxidase"/>
    <property type="match status" value="1"/>
</dbReference>
<dbReference type="Gene3D" id="3.30.560.10">
    <property type="entry name" value="Glucose Oxidase, domain 3"/>
    <property type="match status" value="1"/>
</dbReference>
<evidence type="ECO:0000256" key="1">
    <source>
        <dbReference type="ARBA" id="ARBA00001974"/>
    </source>
</evidence>
<keyword evidence="8" id="KW-0560">Oxidoreductase</keyword>
<dbReference type="PANTHER" id="PTHR11552">
    <property type="entry name" value="GLUCOSE-METHANOL-CHOLINE GMC OXIDOREDUCTASE"/>
    <property type="match status" value="1"/>
</dbReference>
<evidence type="ECO:0000256" key="4">
    <source>
        <dbReference type="ARBA" id="ARBA00022827"/>
    </source>
</evidence>
<dbReference type="PROSITE" id="PS00624">
    <property type="entry name" value="GMC_OXRED_2"/>
    <property type="match status" value="1"/>
</dbReference>
<feature type="domain" description="Glucose-methanol-choline oxidoreductase N-terminal" evidence="6">
    <location>
        <begin position="82"/>
        <end position="105"/>
    </location>
</feature>
<comment type="similarity">
    <text evidence="2 5">Belongs to the GMC oxidoreductase family.</text>
</comment>
<sequence length="538" mass="58490">MAEDFDYVIVGAGSAGCVLANRLSEDPRVRVCLLEAGPEDRHPLITIPIGIAKLLSHPKYNWMFFTTPQPHADNRRIATPRGRTLGGSSSINGMVYTRGHPTDYDDWRDIGAEGWSFAEVLPYFLRSENNRDFRDSPYHGTGGPLEVGFLDMYSPLVETLMQAGESLQYPRNPDFCGPTHEGFGRRQASIARGRRVSSATAYLRPARNRPNLRVVTDALARRVLIENGTARGVEYEAGGKIRRIRAAREVILSAGAIGSPHLLMLSGVGDEHDLRAHGIAVRHHLPGVGRNLQDHIVATTQYSSPTTVPYGLSWRSFPWLAWNVLRWPFTGKGLLANNVLHASGFIRSDPALNRPDIQIILVPALRNAKGQMGIGHGFGLMASLMRPKSRGRVGLASADPRAAPVIDPNYLSDPDDVDRLARGIRIARQLAEAAPFDAVRGAELEPGPQIRSDADLAQFIRQRAHSAYHPTGTCAMGMGPDAVVDPQLRVHGIRGLRVVDAAVMPTLLGGNTGGPVIMIAEKAADMILGRPALPPAIL</sequence>
<evidence type="ECO:0000256" key="3">
    <source>
        <dbReference type="ARBA" id="ARBA00022630"/>
    </source>
</evidence>
<dbReference type="Gene3D" id="3.50.50.60">
    <property type="entry name" value="FAD/NAD(P)-binding domain"/>
    <property type="match status" value="1"/>
</dbReference>
<dbReference type="SUPFAM" id="SSF51905">
    <property type="entry name" value="FAD/NAD(P)-binding domain"/>
    <property type="match status" value="1"/>
</dbReference>
<evidence type="ECO:0000259" key="7">
    <source>
        <dbReference type="PROSITE" id="PS00624"/>
    </source>
</evidence>
<accession>A0ABU1FEM0</accession>
<dbReference type="Pfam" id="PF05199">
    <property type="entry name" value="GMC_oxred_C"/>
    <property type="match status" value="1"/>
</dbReference>
<comment type="cofactor">
    <cofactor evidence="1">
        <name>FAD</name>
        <dbReference type="ChEBI" id="CHEBI:57692"/>
    </cofactor>
</comment>
<dbReference type="Proteomes" id="UP001247754">
    <property type="component" value="Unassembled WGS sequence"/>
</dbReference>
<organism evidence="8 9">
    <name type="scientific">Ruixingdingia sedimenti</name>
    <dbReference type="NCBI Taxonomy" id="3073604"/>
    <lineage>
        <taxon>Bacteria</taxon>
        <taxon>Pseudomonadati</taxon>
        <taxon>Pseudomonadota</taxon>
        <taxon>Alphaproteobacteria</taxon>
        <taxon>Rhodobacterales</taxon>
        <taxon>Paracoccaceae</taxon>
        <taxon>Ruixingdingia</taxon>
    </lineage>
</organism>
<dbReference type="EMBL" id="JAVKPH010000065">
    <property type="protein sequence ID" value="MDR5655354.1"/>
    <property type="molecule type" value="Genomic_DNA"/>
</dbReference>
<comment type="caution">
    <text evidence="8">The sequence shown here is derived from an EMBL/GenBank/DDBJ whole genome shotgun (WGS) entry which is preliminary data.</text>
</comment>
<dbReference type="NCBIfam" id="NF002550">
    <property type="entry name" value="PRK02106.1"/>
    <property type="match status" value="1"/>
</dbReference>
<dbReference type="PROSITE" id="PS00623">
    <property type="entry name" value="GMC_OXRED_1"/>
    <property type="match status" value="1"/>
</dbReference>
<dbReference type="EC" id="1.1.99.1" evidence="8"/>
<keyword evidence="3 5" id="KW-0285">Flavoprotein</keyword>
<proteinExistence type="inferred from homology"/>
<dbReference type="PANTHER" id="PTHR11552:SF147">
    <property type="entry name" value="CHOLINE DEHYDROGENASE, MITOCHONDRIAL"/>
    <property type="match status" value="1"/>
</dbReference>
<evidence type="ECO:0000313" key="8">
    <source>
        <dbReference type="EMBL" id="MDR5655354.1"/>
    </source>
</evidence>
<evidence type="ECO:0000256" key="2">
    <source>
        <dbReference type="ARBA" id="ARBA00010790"/>
    </source>
</evidence>
<reference evidence="8 9" key="1">
    <citation type="submission" date="2023-09" db="EMBL/GenBank/DDBJ databases">
        <title>Xinfangfangia sedmenti sp. nov., isolated the sedment.</title>
        <authorList>
            <person name="Xu L."/>
        </authorList>
    </citation>
    <scope>NUCLEOTIDE SEQUENCE [LARGE SCALE GENOMIC DNA]</scope>
    <source>
        <strain evidence="8 9">LG-4</strain>
    </source>
</reference>
<dbReference type="InterPro" id="IPR007867">
    <property type="entry name" value="GMC_OxRtase_C"/>
</dbReference>